<name>A0A9N7Z531_PLEPL</name>
<feature type="region of interest" description="Disordered" evidence="1">
    <location>
        <begin position="1"/>
        <end position="24"/>
    </location>
</feature>
<organism evidence="2 3">
    <name type="scientific">Pleuronectes platessa</name>
    <name type="common">European plaice</name>
    <dbReference type="NCBI Taxonomy" id="8262"/>
    <lineage>
        <taxon>Eukaryota</taxon>
        <taxon>Metazoa</taxon>
        <taxon>Chordata</taxon>
        <taxon>Craniata</taxon>
        <taxon>Vertebrata</taxon>
        <taxon>Euteleostomi</taxon>
        <taxon>Actinopterygii</taxon>
        <taxon>Neopterygii</taxon>
        <taxon>Teleostei</taxon>
        <taxon>Neoteleostei</taxon>
        <taxon>Acanthomorphata</taxon>
        <taxon>Carangaria</taxon>
        <taxon>Pleuronectiformes</taxon>
        <taxon>Pleuronectoidei</taxon>
        <taxon>Pleuronectidae</taxon>
        <taxon>Pleuronectes</taxon>
    </lineage>
</organism>
<evidence type="ECO:0000256" key="1">
    <source>
        <dbReference type="SAM" id="MobiDB-lite"/>
    </source>
</evidence>
<accession>A0A9N7Z531</accession>
<dbReference type="Proteomes" id="UP001153269">
    <property type="component" value="Unassembled WGS sequence"/>
</dbReference>
<evidence type="ECO:0000313" key="2">
    <source>
        <dbReference type="EMBL" id="CAB1455878.1"/>
    </source>
</evidence>
<dbReference type="EMBL" id="CADEAL010004274">
    <property type="protein sequence ID" value="CAB1455878.1"/>
    <property type="molecule type" value="Genomic_DNA"/>
</dbReference>
<keyword evidence="3" id="KW-1185">Reference proteome</keyword>
<reference evidence="2" key="1">
    <citation type="submission" date="2020-03" db="EMBL/GenBank/DDBJ databases">
        <authorList>
            <person name="Weist P."/>
        </authorList>
    </citation>
    <scope>NUCLEOTIDE SEQUENCE</scope>
</reference>
<protein>
    <submittedName>
        <fullName evidence="2">Uncharacterized protein</fullName>
    </submittedName>
</protein>
<proteinExistence type="predicted"/>
<evidence type="ECO:0000313" key="3">
    <source>
        <dbReference type="Proteomes" id="UP001153269"/>
    </source>
</evidence>
<comment type="caution">
    <text evidence="2">The sequence shown here is derived from an EMBL/GenBank/DDBJ whole genome shotgun (WGS) entry which is preliminary data.</text>
</comment>
<dbReference type="AlphaFoldDB" id="A0A9N7Z531"/>
<sequence length="121" mass="13544">MRNIPPGRRRRHLTPSSPSDSAEMHIECESRNLDQLIAHFPLEEHGQHSLVMFSSLTRSLPTVWLAKHTFPIIPVGCDWLMGLEAEVVQQIARASGPFYFAARGRLMSEGAGPSAKHEQQC</sequence>
<gene>
    <name evidence="2" type="ORF">PLEPLA_LOCUS43659</name>
</gene>